<dbReference type="GO" id="GO:0004867">
    <property type="term" value="F:serine-type endopeptidase inhibitor activity"/>
    <property type="evidence" value="ECO:0007669"/>
    <property type="project" value="UniProtKB-KW"/>
</dbReference>
<keyword evidence="1" id="KW-0722">Serine protease inhibitor</keyword>
<feature type="chain" id="PRO_5041254169" description="TIL domain-containing protein" evidence="3">
    <location>
        <begin position="20"/>
        <end position="143"/>
    </location>
</feature>
<reference evidence="4" key="1">
    <citation type="submission" date="2023-06" db="EMBL/GenBank/DDBJ databases">
        <title>Genomic analysis of the entomopathogenic nematode Steinernema hermaphroditum.</title>
        <authorList>
            <person name="Schwarz E.M."/>
            <person name="Heppert J.K."/>
            <person name="Baniya A."/>
            <person name="Schwartz H.T."/>
            <person name="Tan C.-H."/>
            <person name="Antoshechkin I."/>
            <person name="Sternberg P.W."/>
            <person name="Goodrich-Blair H."/>
            <person name="Dillman A.R."/>
        </authorList>
    </citation>
    <scope>NUCLEOTIDE SEQUENCE</scope>
    <source>
        <strain evidence="4">PS9179</strain>
        <tissue evidence="4">Whole animal</tissue>
    </source>
</reference>
<proteinExistence type="predicted"/>
<dbReference type="SUPFAM" id="SSF57567">
    <property type="entry name" value="Serine protease inhibitors"/>
    <property type="match status" value="2"/>
</dbReference>
<evidence type="ECO:0000256" key="3">
    <source>
        <dbReference type="SAM" id="SignalP"/>
    </source>
</evidence>
<gene>
    <name evidence="4" type="ORF">QR680_015494</name>
</gene>
<accession>A0AA39LKT7</accession>
<dbReference type="PANTHER" id="PTHR23259">
    <property type="entry name" value="RIDDLE"/>
    <property type="match status" value="1"/>
</dbReference>
<evidence type="ECO:0000256" key="1">
    <source>
        <dbReference type="ARBA" id="ARBA00022900"/>
    </source>
</evidence>
<evidence type="ECO:0000256" key="2">
    <source>
        <dbReference type="ARBA" id="ARBA00023157"/>
    </source>
</evidence>
<dbReference type="Proteomes" id="UP001175271">
    <property type="component" value="Unassembled WGS sequence"/>
</dbReference>
<comment type="caution">
    <text evidence="4">The sequence shown here is derived from an EMBL/GenBank/DDBJ whole genome shotgun (WGS) entry which is preliminary data.</text>
</comment>
<keyword evidence="5" id="KW-1185">Reference proteome</keyword>
<protein>
    <recommendedName>
        <fullName evidence="6">TIL domain-containing protein</fullName>
    </recommendedName>
</protein>
<dbReference type="InterPro" id="IPR051368">
    <property type="entry name" value="SerProtInhib-TIL_Domain"/>
</dbReference>
<dbReference type="EMBL" id="JAUCMV010000004">
    <property type="protein sequence ID" value="KAK0400878.1"/>
    <property type="molecule type" value="Genomic_DNA"/>
</dbReference>
<evidence type="ECO:0000313" key="4">
    <source>
        <dbReference type="EMBL" id="KAK0400878.1"/>
    </source>
</evidence>
<feature type="signal peptide" evidence="3">
    <location>
        <begin position="1"/>
        <end position="19"/>
    </location>
</feature>
<name>A0AA39LKT7_9BILA</name>
<evidence type="ECO:0000313" key="5">
    <source>
        <dbReference type="Proteomes" id="UP001175271"/>
    </source>
</evidence>
<evidence type="ECO:0008006" key="6">
    <source>
        <dbReference type="Google" id="ProtNLM"/>
    </source>
</evidence>
<keyword evidence="3" id="KW-0732">Signal</keyword>
<dbReference type="InterPro" id="IPR036084">
    <property type="entry name" value="Ser_inhib-like_sf"/>
</dbReference>
<dbReference type="PANTHER" id="PTHR23259:SF70">
    <property type="entry name" value="ACCESSORY GLAND PROTEIN ACP62F-RELATED"/>
    <property type="match status" value="1"/>
</dbReference>
<keyword evidence="2" id="KW-1015">Disulfide bond</keyword>
<organism evidence="4 5">
    <name type="scientific">Steinernema hermaphroditum</name>
    <dbReference type="NCBI Taxonomy" id="289476"/>
    <lineage>
        <taxon>Eukaryota</taxon>
        <taxon>Metazoa</taxon>
        <taxon>Ecdysozoa</taxon>
        <taxon>Nematoda</taxon>
        <taxon>Chromadorea</taxon>
        <taxon>Rhabditida</taxon>
        <taxon>Tylenchina</taxon>
        <taxon>Panagrolaimomorpha</taxon>
        <taxon>Strongyloidoidea</taxon>
        <taxon>Steinernematidae</taxon>
        <taxon>Steinernema</taxon>
    </lineage>
</organism>
<dbReference type="Gene3D" id="2.10.25.10">
    <property type="entry name" value="Laminin"/>
    <property type="match status" value="2"/>
</dbReference>
<sequence length="143" mass="16109">MKSVYISVVFLAFVSFSLAFVFPDDKCGANEIYYNGTGIICRASCDEPSHDECFKIRQPPGCYCKRPFVDFGGDCIMPNKCPPTGTCPKNEVYLKRGCNSFCGGPYVTKCITQQIDFPSCYCQKPFSRNKRGKCLKREECPKK</sequence>
<dbReference type="AlphaFoldDB" id="A0AA39LKT7"/>
<keyword evidence="1" id="KW-0646">Protease inhibitor</keyword>